<comment type="caution">
    <text evidence="12">The sequence shown here is derived from an EMBL/GenBank/DDBJ whole genome shotgun (WGS) entry which is preliminary data.</text>
</comment>
<name>A0ABD1K7U8_9TELE</name>
<feature type="domain" description="Ig-like" evidence="11">
    <location>
        <begin position="49"/>
        <end position="131"/>
    </location>
</feature>
<accession>A0ABD1K7U8</accession>
<dbReference type="SUPFAM" id="SSF48726">
    <property type="entry name" value="Immunoglobulin"/>
    <property type="match status" value="1"/>
</dbReference>
<dbReference type="InterPro" id="IPR003599">
    <property type="entry name" value="Ig_sub"/>
</dbReference>
<dbReference type="EMBL" id="JBHFQA010000008">
    <property type="protein sequence ID" value="KAL2095201.1"/>
    <property type="molecule type" value="Genomic_DNA"/>
</dbReference>
<dbReference type="Proteomes" id="UP001591681">
    <property type="component" value="Unassembled WGS sequence"/>
</dbReference>
<evidence type="ECO:0000256" key="6">
    <source>
        <dbReference type="ARBA" id="ARBA00049640"/>
    </source>
</evidence>
<protein>
    <recommendedName>
        <fullName evidence="7">Microfibril-associated glycoprotein 3</fullName>
    </recommendedName>
</protein>
<keyword evidence="2" id="KW-1003">Cell membrane</keyword>
<comment type="function">
    <text evidence="6">Component of the elastin-associated microfibrils.</text>
</comment>
<dbReference type="GO" id="GO:0005886">
    <property type="term" value="C:plasma membrane"/>
    <property type="evidence" value="ECO:0007669"/>
    <property type="project" value="UniProtKB-SubCell"/>
</dbReference>
<keyword evidence="3 9" id="KW-0472">Membrane</keyword>
<dbReference type="Gene3D" id="2.60.40.10">
    <property type="entry name" value="Immunoglobulins"/>
    <property type="match status" value="1"/>
</dbReference>
<evidence type="ECO:0000259" key="11">
    <source>
        <dbReference type="PROSITE" id="PS50835"/>
    </source>
</evidence>
<keyword evidence="4" id="KW-0325">Glycoprotein</keyword>
<feature type="region of interest" description="Disordered" evidence="8">
    <location>
        <begin position="254"/>
        <end position="298"/>
    </location>
</feature>
<feature type="chain" id="PRO_5044823066" description="Microfibril-associated glycoprotein 3" evidence="10">
    <location>
        <begin position="30"/>
        <end position="345"/>
    </location>
</feature>
<evidence type="ECO:0000256" key="1">
    <source>
        <dbReference type="ARBA" id="ARBA00004251"/>
    </source>
</evidence>
<dbReference type="PANTHER" id="PTHR14340">
    <property type="entry name" value="MICROFIBRIL-ASSOCIATED GLYCOPROTEIN 3"/>
    <property type="match status" value="1"/>
</dbReference>
<reference evidence="12 13" key="1">
    <citation type="submission" date="2024-09" db="EMBL/GenBank/DDBJ databases">
        <title>A chromosome-level genome assembly of Gray's grenadier anchovy, Coilia grayii.</title>
        <authorList>
            <person name="Fu Z."/>
        </authorList>
    </citation>
    <scope>NUCLEOTIDE SEQUENCE [LARGE SCALE GENOMIC DNA]</scope>
    <source>
        <strain evidence="12">G4</strain>
        <tissue evidence="12">Muscle</tissue>
    </source>
</reference>
<keyword evidence="9" id="KW-0812">Transmembrane</keyword>
<comment type="subcellular location">
    <subcellularLocation>
        <location evidence="1">Cell membrane</location>
        <topology evidence="1">Single-pass type I membrane protein</topology>
    </subcellularLocation>
</comment>
<sequence>MAKTNSDSSYSKNIFTSVLVIVMVVTGEAHVDPARNISLVSVKALADLPTSRDIVVKEGSSTVIECNVTGSQNSILWYNSKGHMLDEEEGDGKWLIQDKGILNITTVTFEDRGRYTCIASNSYGTSNYTITLRVAYTYSGLGLYYVIVCLVAFTVTMILNITRLCMVSTHLKKTERAINEFFRTEGTEKLQKAFEIAKRIPIITSAKTQELAKVTQFKTMEFARHIEELARSIPLPPLILNCKAFVEDILETDHHPDSAETGTESRTQPAIGPAHAGEGEEVTCSVPPLQGPNPGNLQEELVYDGPLVVNSLDIQVSVHPVSTTTTTAVVSQECEEPDVRVHVTS</sequence>
<evidence type="ECO:0000256" key="9">
    <source>
        <dbReference type="SAM" id="Phobius"/>
    </source>
</evidence>
<keyword evidence="13" id="KW-1185">Reference proteome</keyword>
<dbReference type="InterPro" id="IPR013783">
    <property type="entry name" value="Ig-like_fold"/>
</dbReference>
<keyword evidence="5" id="KW-0393">Immunoglobulin domain</keyword>
<dbReference type="InterPro" id="IPR003598">
    <property type="entry name" value="Ig_sub2"/>
</dbReference>
<evidence type="ECO:0000256" key="7">
    <source>
        <dbReference type="ARBA" id="ARBA00049731"/>
    </source>
</evidence>
<evidence type="ECO:0000256" key="8">
    <source>
        <dbReference type="SAM" id="MobiDB-lite"/>
    </source>
</evidence>
<dbReference type="AlphaFoldDB" id="A0ABD1K7U8"/>
<feature type="signal peptide" evidence="10">
    <location>
        <begin position="1"/>
        <end position="29"/>
    </location>
</feature>
<evidence type="ECO:0000256" key="10">
    <source>
        <dbReference type="SAM" id="SignalP"/>
    </source>
</evidence>
<evidence type="ECO:0000256" key="4">
    <source>
        <dbReference type="ARBA" id="ARBA00023180"/>
    </source>
</evidence>
<proteinExistence type="predicted"/>
<evidence type="ECO:0000313" key="13">
    <source>
        <dbReference type="Proteomes" id="UP001591681"/>
    </source>
</evidence>
<evidence type="ECO:0000256" key="2">
    <source>
        <dbReference type="ARBA" id="ARBA00022475"/>
    </source>
</evidence>
<dbReference type="InterPro" id="IPR036179">
    <property type="entry name" value="Ig-like_dom_sf"/>
</dbReference>
<dbReference type="SMART" id="SM00408">
    <property type="entry name" value="IGc2"/>
    <property type="match status" value="1"/>
</dbReference>
<dbReference type="PROSITE" id="PS50835">
    <property type="entry name" value="IG_LIKE"/>
    <property type="match status" value="1"/>
</dbReference>
<gene>
    <name evidence="12" type="ORF">ACEWY4_009920</name>
</gene>
<evidence type="ECO:0000256" key="5">
    <source>
        <dbReference type="ARBA" id="ARBA00023319"/>
    </source>
</evidence>
<keyword evidence="10" id="KW-0732">Signal</keyword>
<evidence type="ECO:0000256" key="3">
    <source>
        <dbReference type="ARBA" id="ARBA00023136"/>
    </source>
</evidence>
<dbReference type="InterPro" id="IPR013098">
    <property type="entry name" value="Ig_I-set"/>
</dbReference>
<evidence type="ECO:0000313" key="12">
    <source>
        <dbReference type="EMBL" id="KAL2095201.1"/>
    </source>
</evidence>
<dbReference type="InterPro" id="IPR007110">
    <property type="entry name" value="Ig-like_dom"/>
</dbReference>
<dbReference type="SMART" id="SM00409">
    <property type="entry name" value="IG"/>
    <property type="match status" value="1"/>
</dbReference>
<keyword evidence="9" id="KW-1133">Transmembrane helix</keyword>
<dbReference type="PANTHER" id="PTHR14340:SF4">
    <property type="entry name" value="MICROFIBRIL-ASSOCIATED GLYCOPROTEIN 3"/>
    <property type="match status" value="1"/>
</dbReference>
<feature type="transmembrane region" description="Helical" evidence="9">
    <location>
        <begin position="143"/>
        <end position="166"/>
    </location>
</feature>
<dbReference type="Pfam" id="PF07679">
    <property type="entry name" value="I-set"/>
    <property type="match status" value="1"/>
</dbReference>
<organism evidence="12 13">
    <name type="scientific">Coilia grayii</name>
    <name type="common">Gray's grenadier anchovy</name>
    <dbReference type="NCBI Taxonomy" id="363190"/>
    <lineage>
        <taxon>Eukaryota</taxon>
        <taxon>Metazoa</taxon>
        <taxon>Chordata</taxon>
        <taxon>Craniata</taxon>
        <taxon>Vertebrata</taxon>
        <taxon>Euteleostomi</taxon>
        <taxon>Actinopterygii</taxon>
        <taxon>Neopterygii</taxon>
        <taxon>Teleostei</taxon>
        <taxon>Clupei</taxon>
        <taxon>Clupeiformes</taxon>
        <taxon>Clupeoidei</taxon>
        <taxon>Engraulidae</taxon>
        <taxon>Coilinae</taxon>
        <taxon>Coilia</taxon>
    </lineage>
</organism>